<sequence>MSQESSSKQIFAPPQRLCAHLNAFHTYASEPGVRSVEANHYCAHLNDDVRQCILYDSDKPNARLIGVEYMIKPHLFEKLDDEEKKLWHSHVFEVKSGMLFLPKPEGVSKEEWEKEELKEMEQVVTLYGKVYHLWQVDRGDELPLGPAMLMTSFTEPGQFKDWDGAVGGRDRRFGIDSAKKAELRKGIKEPEIVKGADWAWEKNKQTE</sequence>
<dbReference type="EMBL" id="MU005986">
    <property type="protein sequence ID" value="KAF2859975.1"/>
    <property type="molecule type" value="Genomic_DNA"/>
</dbReference>
<evidence type="ECO:0000256" key="1">
    <source>
        <dbReference type="ARBA" id="ARBA00009740"/>
    </source>
</evidence>
<comment type="similarity">
    <text evidence="1">Belongs to the OBAP family.</text>
</comment>
<reference evidence="2" key="1">
    <citation type="journal article" date="2020" name="Stud. Mycol.">
        <title>101 Dothideomycetes genomes: a test case for predicting lifestyles and emergence of pathogens.</title>
        <authorList>
            <person name="Haridas S."/>
            <person name="Albert R."/>
            <person name="Binder M."/>
            <person name="Bloem J."/>
            <person name="Labutti K."/>
            <person name="Salamov A."/>
            <person name="Andreopoulos B."/>
            <person name="Baker S."/>
            <person name="Barry K."/>
            <person name="Bills G."/>
            <person name="Bluhm B."/>
            <person name="Cannon C."/>
            <person name="Castanera R."/>
            <person name="Culley D."/>
            <person name="Daum C."/>
            <person name="Ezra D."/>
            <person name="Gonzalez J."/>
            <person name="Henrissat B."/>
            <person name="Kuo A."/>
            <person name="Liang C."/>
            <person name="Lipzen A."/>
            <person name="Lutzoni F."/>
            <person name="Magnuson J."/>
            <person name="Mondo S."/>
            <person name="Nolan M."/>
            <person name="Ohm R."/>
            <person name="Pangilinan J."/>
            <person name="Park H.-J."/>
            <person name="Ramirez L."/>
            <person name="Alfaro M."/>
            <person name="Sun H."/>
            <person name="Tritt A."/>
            <person name="Yoshinaga Y."/>
            <person name="Zwiers L.-H."/>
            <person name="Turgeon B."/>
            <person name="Goodwin S."/>
            <person name="Spatafora J."/>
            <person name="Crous P."/>
            <person name="Grigoriev I."/>
        </authorList>
    </citation>
    <scope>NUCLEOTIDE SEQUENCE</scope>
    <source>
        <strain evidence="2">CBS 480.64</strain>
    </source>
</reference>
<protein>
    <submittedName>
        <fullName evidence="2">DUF1264-domain-containing protein</fullName>
    </submittedName>
</protein>
<evidence type="ECO:0000313" key="2">
    <source>
        <dbReference type="EMBL" id="KAF2859975.1"/>
    </source>
</evidence>
<dbReference type="PANTHER" id="PTHR31360:SF0">
    <property type="entry name" value="OIL BODY-ASSOCIATED PROTEIN 1B"/>
    <property type="match status" value="1"/>
</dbReference>
<dbReference type="Pfam" id="PF06884">
    <property type="entry name" value="DUF1264"/>
    <property type="match status" value="1"/>
</dbReference>
<organism evidence="2 3">
    <name type="scientific">Piedraia hortae CBS 480.64</name>
    <dbReference type="NCBI Taxonomy" id="1314780"/>
    <lineage>
        <taxon>Eukaryota</taxon>
        <taxon>Fungi</taxon>
        <taxon>Dikarya</taxon>
        <taxon>Ascomycota</taxon>
        <taxon>Pezizomycotina</taxon>
        <taxon>Dothideomycetes</taxon>
        <taxon>Dothideomycetidae</taxon>
        <taxon>Capnodiales</taxon>
        <taxon>Piedraiaceae</taxon>
        <taxon>Piedraia</taxon>
    </lineage>
</organism>
<dbReference type="InterPro" id="IPR010686">
    <property type="entry name" value="OBAP-like"/>
</dbReference>
<keyword evidence="3" id="KW-1185">Reference proteome</keyword>
<dbReference type="OrthoDB" id="1901244at2759"/>
<gene>
    <name evidence="2" type="ORF">K470DRAFT_258320</name>
</gene>
<proteinExistence type="inferred from homology"/>
<accession>A0A6A7BZ52</accession>
<evidence type="ECO:0000313" key="3">
    <source>
        <dbReference type="Proteomes" id="UP000799421"/>
    </source>
</evidence>
<name>A0A6A7BZ52_9PEZI</name>
<dbReference type="AlphaFoldDB" id="A0A6A7BZ52"/>
<dbReference type="PANTHER" id="PTHR31360">
    <property type="match status" value="1"/>
</dbReference>
<dbReference type="Proteomes" id="UP000799421">
    <property type="component" value="Unassembled WGS sequence"/>
</dbReference>